<organism evidence="1 2">
    <name type="scientific">Hymenobacter guriensis</name>
    <dbReference type="NCBI Taxonomy" id="2793065"/>
    <lineage>
        <taxon>Bacteria</taxon>
        <taxon>Pseudomonadati</taxon>
        <taxon>Bacteroidota</taxon>
        <taxon>Cytophagia</taxon>
        <taxon>Cytophagales</taxon>
        <taxon>Hymenobacteraceae</taxon>
        <taxon>Hymenobacter</taxon>
    </lineage>
</organism>
<dbReference type="InterPro" id="IPR021829">
    <property type="entry name" value="DUF3419"/>
</dbReference>
<dbReference type="Proteomes" id="UP000601099">
    <property type="component" value="Unassembled WGS sequence"/>
</dbReference>
<comment type="caution">
    <text evidence="1">The sequence shown here is derived from an EMBL/GenBank/DDBJ whole genome shotgun (WGS) entry which is preliminary data.</text>
</comment>
<dbReference type="Pfam" id="PF11899">
    <property type="entry name" value="DUF3419"/>
    <property type="match status" value="1"/>
</dbReference>
<accession>A0ABS0L659</accession>
<dbReference type="PANTHER" id="PTHR47473">
    <property type="entry name" value="BTA1P"/>
    <property type="match status" value="1"/>
</dbReference>
<name>A0ABS0L659_9BACT</name>
<reference evidence="1 2" key="1">
    <citation type="submission" date="2020-11" db="EMBL/GenBank/DDBJ databases">
        <title>Hymenobacter sp.</title>
        <authorList>
            <person name="Kim M.K."/>
        </authorList>
    </citation>
    <scope>NUCLEOTIDE SEQUENCE [LARGE SCALE GENOMIC DNA]</scope>
    <source>
        <strain evidence="1 2">BT594</strain>
    </source>
</reference>
<dbReference type="RefSeq" id="WP_196956662.1">
    <property type="nucleotide sequence ID" value="NZ_JADWYK010000015.1"/>
</dbReference>
<evidence type="ECO:0000313" key="2">
    <source>
        <dbReference type="Proteomes" id="UP000601099"/>
    </source>
</evidence>
<protein>
    <submittedName>
        <fullName evidence="1">DUF3419 family protein</fullName>
    </submittedName>
</protein>
<keyword evidence="2" id="KW-1185">Reference proteome</keyword>
<dbReference type="PANTHER" id="PTHR47473:SF1">
    <property type="entry name" value="METHYLTRANSFERASE DOMAIN-CONTAINING PROTEIN"/>
    <property type="match status" value="1"/>
</dbReference>
<sequence length="374" mass="41441">MHTEFHHVALDRIRYSLVWESAATLQAALPLSSTDEVLIITSAGCNALNALLSPARHVTALDLNPVQNALLQFKAYLIGHFSHTVFRALLGLDGPAAVAAAWAKAAPQLSADLRAYWDRQLTEHPAGLLTAGKLESYLHAFLPTLPEATQQHLRQLIQCPTVAEQRVYFEQYLHNTAFRGQFEMYFDEANLSKGRDPRLFRYAEESGGAAFYRRLRHQAATELLADNFFFRFFFFGPENLPEVILPPCYQARHFARLRARLPNLRIQTGEAVAYLLSPAGRTITRASLSNIFEYVSPTEFAQAMHALQARGNLRLVYWNLLQAQGDAGLDGLEPTPVPALPGACFYLPDARVLNFPAPAIAASSPSTAASLVLL</sequence>
<gene>
    <name evidence="1" type="ORF">I5L79_19000</name>
</gene>
<evidence type="ECO:0000313" key="1">
    <source>
        <dbReference type="EMBL" id="MBG8555640.1"/>
    </source>
</evidence>
<proteinExistence type="predicted"/>
<dbReference type="EMBL" id="JADWYK010000015">
    <property type="protein sequence ID" value="MBG8555640.1"/>
    <property type="molecule type" value="Genomic_DNA"/>
</dbReference>